<sequence>MTANKQFALTALACLLGGAPLVANAAATIIVVNADGPGEGFNDPTPVAPIGGNSGTTLGQQRLIAFQTAADLWGAKLNSAVPIRIKSNFDPLTCDANSATLGAAGPLEVGSDFRGAPRRGTWYHGALANKIIGTDDFAGRPVIQARFNSNLGTENCLAGGGFYLGLDGQHNGKTDLVGVLLHEFGHGLGFSNLTNGQTGRRLSTGKPSAWDYHMLDLTTNKLWSAMTDAERKASGINSRNLVWVGANVTREVPNVLRNGVPQLRITAPLTLAGNLLAGAADFGAPLTASGLSGTIAKLSDQADGTGLACTPLTAANAVAVQGKLALIDRGTCTFSIKVKNAQDAGAIGVIIADNVAGSPPPGLAGSDPTITIPAARITKADADRIKTRLNSAGAVKATLGLNNNLRAGADTQGRVMMFTPNPYQPGSSVSHFDTSAKPDLLMEPQDTEEVKRSVDTPQDLTYPLLRDLGW</sequence>
<evidence type="ECO:0000313" key="6">
    <source>
        <dbReference type="Proteomes" id="UP000317550"/>
    </source>
</evidence>
<dbReference type="Pfam" id="PF02225">
    <property type="entry name" value="PA"/>
    <property type="match status" value="1"/>
</dbReference>
<dbReference type="InterPro" id="IPR046450">
    <property type="entry name" value="PA_dom_sf"/>
</dbReference>
<evidence type="ECO:0000256" key="1">
    <source>
        <dbReference type="ARBA" id="ARBA00022729"/>
    </source>
</evidence>
<dbReference type="Proteomes" id="UP000317550">
    <property type="component" value="Chromosome"/>
</dbReference>
<dbReference type="InterPro" id="IPR003137">
    <property type="entry name" value="PA_domain"/>
</dbReference>
<proteinExistence type="predicted"/>
<gene>
    <name evidence="5" type="ORF">FNU76_05840</name>
</gene>
<feature type="domain" description="PA" evidence="4">
    <location>
        <begin position="305"/>
        <end position="385"/>
    </location>
</feature>
<feature type="signal peptide" evidence="3">
    <location>
        <begin position="1"/>
        <end position="25"/>
    </location>
</feature>
<keyword evidence="6" id="KW-1185">Reference proteome</keyword>
<evidence type="ECO:0000256" key="3">
    <source>
        <dbReference type="SAM" id="SignalP"/>
    </source>
</evidence>
<evidence type="ECO:0000313" key="5">
    <source>
        <dbReference type="EMBL" id="QDQ25911.1"/>
    </source>
</evidence>
<dbReference type="OrthoDB" id="345880at2"/>
<dbReference type="SUPFAM" id="SSF55486">
    <property type="entry name" value="Metalloproteases ('zincins'), catalytic domain"/>
    <property type="match status" value="1"/>
</dbReference>
<accession>A0A516SCP5</accession>
<dbReference type="RefSeq" id="WP_143856834.1">
    <property type="nucleotide sequence ID" value="NZ_CP041730.1"/>
</dbReference>
<dbReference type="CDD" id="cd04818">
    <property type="entry name" value="PA_subtilisin_1"/>
    <property type="match status" value="1"/>
</dbReference>
<protein>
    <submittedName>
        <fullName evidence="5">Peptidase</fullName>
    </submittedName>
</protein>
<evidence type="ECO:0000259" key="4">
    <source>
        <dbReference type="Pfam" id="PF02225"/>
    </source>
</evidence>
<keyword evidence="2" id="KW-0325">Glycoprotein</keyword>
<feature type="chain" id="PRO_5022061415" evidence="3">
    <location>
        <begin position="26"/>
        <end position="470"/>
    </location>
</feature>
<dbReference type="PANTHER" id="PTHR22702">
    <property type="entry name" value="PROTEASE-ASSOCIATED DOMAIN-CONTAINING PROTEIN"/>
    <property type="match status" value="1"/>
</dbReference>
<organism evidence="5 6">
    <name type="scientific">Chitinimonas arctica</name>
    <dbReference type="NCBI Taxonomy" id="2594795"/>
    <lineage>
        <taxon>Bacteria</taxon>
        <taxon>Pseudomonadati</taxon>
        <taxon>Pseudomonadota</taxon>
        <taxon>Betaproteobacteria</taxon>
        <taxon>Neisseriales</taxon>
        <taxon>Chitinibacteraceae</taxon>
        <taxon>Chitinimonas</taxon>
    </lineage>
</organism>
<dbReference type="KEGG" id="cari:FNU76_05840"/>
<dbReference type="EMBL" id="CP041730">
    <property type="protein sequence ID" value="QDQ25911.1"/>
    <property type="molecule type" value="Genomic_DNA"/>
</dbReference>
<dbReference type="Gene3D" id="3.50.30.30">
    <property type="match status" value="1"/>
</dbReference>
<keyword evidence="1 3" id="KW-0732">Signal</keyword>
<reference evidence="6" key="1">
    <citation type="submission" date="2019-07" db="EMBL/GenBank/DDBJ databases">
        <title>Chitinimonas sp. nov., isolated from Ny-Alesund, arctica soil.</title>
        <authorList>
            <person name="Xu Q."/>
            <person name="Peng F."/>
        </authorList>
    </citation>
    <scope>NUCLEOTIDE SEQUENCE [LARGE SCALE GENOMIC DNA]</scope>
    <source>
        <strain evidence="6">R3-44</strain>
    </source>
</reference>
<evidence type="ECO:0000256" key="2">
    <source>
        <dbReference type="ARBA" id="ARBA00023180"/>
    </source>
</evidence>
<name>A0A516SCP5_9NEIS</name>
<dbReference type="SUPFAM" id="SSF52025">
    <property type="entry name" value="PA domain"/>
    <property type="match status" value="1"/>
</dbReference>
<dbReference type="AlphaFoldDB" id="A0A516SCP5"/>
<dbReference type="PANTHER" id="PTHR22702:SF1">
    <property type="entry name" value="PROTEASE-ASSOCIATED DOMAIN-CONTAINING PROTEIN 1"/>
    <property type="match status" value="1"/>
</dbReference>